<evidence type="ECO:0008006" key="2">
    <source>
        <dbReference type="Google" id="ProtNLM"/>
    </source>
</evidence>
<protein>
    <recommendedName>
        <fullName evidence="2">Secretion system C-terminal sorting domain-containing protein</fullName>
    </recommendedName>
</protein>
<gene>
    <name evidence="1" type="ORF">METZ01_LOCUS424025</name>
</gene>
<dbReference type="EMBL" id="UINC01168235">
    <property type="protein sequence ID" value="SVD71171.1"/>
    <property type="molecule type" value="Genomic_DNA"/>
</dbReference>
<sequence length="23" mass="2791">AGVYFYQIQTKDFVKTRKMILLK</sequence>
<proteinExistence type="predicted"/>
<organism evidence="1">
    <name type="scientific">marine metagenome</name>
    <dbReference type="NCBI Taxonomy" id="408172"/>
    <lineage>
        <taxon>unclassified sequences</taxon>
        <taxon>metagenomes</taxon>
        <taxon>ecological metagenomes</taxon>
    </lineage>
</organism>
<accession>A0A382XL33</accession>
<name>A0A382XL33_9ZZZZ</name>
<reference evidence="1" key="1">
    <citation type="submission" date="2018-05" db="EMBL/GenBank/DDBJ databases">
        <authorList>
            <person name="Lanie J.A."/>
            <person name="Ng W.-L."/>
            <person name="Kazmierczak K.M."/>
            <person name="Andrzejewski T.M."/>
            <person name="Davidsen T.M."/>
            <person name="Wayne K.J."/>
            <person name="Tettelin H."/>
            <person name="Glass J.I."/>
            <person name="Rusch D."/>
            <person name="Podicherti R."/>
            <person name="Tsui H.-C.T."/>
            <person name="Winkler M.E."/>
        </authorList>
    </citation>
    <scope>NUCLEOTIDE SEQUENCE</scope>
</reference>
<feature type="non-terminal residue" evidence="1">
    <location>
        <position position="1"/>
    </location>
</feature>
<dbReference type="AlphaFoldDB" id="A0A382XL33"/>
<evidence type="ECO:0000313" key="1">
    <source>
        <dbReference type="EMBL" id="SVD71171.1"/>
    </source>
</evidence>